<feature type="region of interest" description="Disordered" evidence="1">
    <location>
        <begin position="314"/>
        <end position="353"/>
    </location>
</feature>
<accession>N1Q1Y7</accession>
<feature type="chain" id="PRO_5004110389" evidence="2">
    <location>
        <begin position="23"/>
        <end position="608"/>
    </location>
</feature>
<feature type="compositionally biased region" description="Low complexity" evidence="1">
    <location>
        <begin position="432"/>
        <end position="448"/>
    </location>
</feature>
<protein>
    <submittedName>
        <fullName evidence="3">Uncharacterized protein</fullName>
    </submittedName>
</protein>
<feature type="compositionally biased region" description="Polar residues" evidence="1">
    <location>
        <begin position="526"/>
        <end position="537"/>
    </location>
</feature>
<feature type="compositionally biased region" description="Low complexity" evidence="1">
    <location>
        <begin position="467"/>
        <end position="482"/>
    </location>
</feature>
<dbReference type="AlphaFoldDB" id="N1Q1Y7"/>
<feature type="compositionally biased region" description="Polar residues" evidence="1">
    <location>
        <begin position="449"/>
        <end position="465"/>
    </location>
</feature>
<evidence type="ECO:0000256" key="1">
    <source>
        <dbReference type="SAM" id="MobiDB-lite"/>
    </source>
</evidence>
<name>N1Q1Y7_DOTSN</name>
<proteinExistence type="predicted"/>
<keyword evidence="4" id="KW-1185">Reference proteome</keyword>
<feature type="compositionally biased region" description="Polar residues" evidence="1">
    <location>
        <begin position="337"/>
        <end position="352"/>
    </location>
</feature>
<sequence>MESQFMLVAGGFLLGCASQSYAATSVQLREEERHEIEKRIRAEATDEFQKSLEGILEAERSETEYRVKRECIDKNRKEIKRHEHDVADALRIIDQAKVSRDREVRQRVSSAKARLGTEIALRRAQYEMTQLEMKRILTEDAHTKIQRNLKSEEGRHAATRKAMGLLRDGYQALLRDIAQLQAHVKELEVGSSSTNGDIANLQKHVKKIEKNHKKRKALLEEAAKDRNALLRDNITSQETITTLRKKLEEKYEVEKKLRQATENKYNNLERQHLQRGYTLASANQRAKAARDTAAAKTEAISRLQDDMRKLRDEIGDITKENEDSAKTRASERKESNAKVSQLQSGLKSSNDDLTVEKETNKSLCKQFEELGQALSLRYGGSIFASSQGNGGGQQGDASMNTGETTPTADTPSDVPQGDDVDMDDGVRGSAPTTTHSRGTSRSSGQSSTPFNNSFGKSTFGSTPQSGPQPSLTPLPKLLPTTPNNAFGNAAAEAIPHSRSKSNPQTGTQTGSTPCPKPSPSPPTSSLGNATSQSNTQGDAKGGTKRHSSSLIVPTLDDIRGAVPMLGIPYNDLLAKFQERIEHHNCKNQFYSMTKKVTDLEVNLKTGIT</sequence>
<feature type="region of interest" description="Disordered" evidence="1">
    <location>
        <begin position="385"/>
        <end position="548"/>
    </location>
</feature>
<feature type="compositionally biased region" description="Polar residues" evidence="1">
    <location>
        <begin position="500"/>
        <end position="510"/>
    </location>
</feature>
<gene>
    <name evidence="3" type="ORF">DOTSEDRAFT_19031</name>
</gene>
<dbReference type="EMBL" id="KB446535">
    <property type="protein sequence ID" value="EME48504.1"/>
    <property type="molecule type" value="Genomic_DNA"/>
</dbReference>
<reference evidence="3 4" key="2">
    <citation type="journal article" date="2012" name="PLoS Pathog.">
        <title>Diverse lifestyles and strategies of plant pathogenesis encoded in the genomes of eighteen Dothideomycetes fungi.</title>
        <authorList>
            <person name="Ohm R.A."/>
            <person name="Feau N."/>
            <person name="Henrissat B."/>
            <person name="Schoch C.L."/>
            <person name="Horwitz B.A."/>
            <person name="Barry K.W."/>
            <person name="Condon B.J."/>
            <person name="Copeland A.C."/>
            <person name="Dhillon B."/>
            <person name="Glaser F."/>
            <person name="Hesse C.N."/>
            <person name="Kosti I."/>
            <person name="LaButti K."/>
            <person name="Lindquist E.A."/>
            <person name="Lucas S."/>
            <person name="Salamov A.A."/>
            <person name="Bradshaw R.E."/>
            <person name="Ciuffetti L."/>
            <person name="Hamelin R.C."/>
            <person name="Kema G.H.J."/>
            <person name="Lawrence C."/>
            <person name="Scott J.A."/>
            <person name="Spatafora J.W."/>
            <person name="Turgeon B.G."/>
            <person name="de Wit P.J.G.M."/>
            <person name="Zhong S."/>
            <person name="Goodwin S.B."/>
            <person name="Grigoriev I.V."/>
        </authorList>
    </citation>
    <scope>NUCLEOTIDE SEQUENCE [LARGE SCALE GENOMIC DNA]</scope>
    <source>
        <strain evidence="4">NZE10 / CBS 128990</strain>
    </source>
</reference>
<reference evidence="4" key="1">
    <citation type="journal article" date="2012" name="PLoS Genet.">
        <title>The genomes of the fungal plant pathogens Cladosporium fulvum and Dothistroma septosporum reveal adaptation to different hosts and lifestyles but also signatures of common ancestry.</title>
        <authorList>
            <person name="de Wit P.J.G.M."/>
            <person name="van der Burgt A."/>
            <person name="Oekmen B."/>
            <person name="Stergiopoulos I."/>
            <person name="Abd-Elsalam K.A."/>
            <person name="Aerts A.L."/>
            <person name="Bahkali A.H."/>
            <person name="Beenen H.G."/>
            <person name="Chettri P."/>
            <person name="Cox M.P."/>
            <person name="Datema E."/>
            <person name="de Vries R.P."/>
            <person name="Dhillon B."/>
            <person name="Ganley A.R."/>
            <person name="Griffiths S.A."/>
            <person name="Guo Y."/>
            <person name="Hamelin R.C."/>
            <person name="Henrissat B."/>
            <person name="Kabir M.S."/>
            <person name="Jashni M.K."/>
            <person name="Kema G."/>
            <person name="Klaubauf S."/>
            <person name="Lapidus A."/>
            <person name="Levasseur A."/>
            <person name="Lindquist E."/>
            <person name="Mehrabi R."/>
            <person name="Ohm R.A."/>
            <person name="Owen T.J."/>
            <person name="Salamov A."/>
            <person name="Schwelm A."/>
            <person name="Schijlen E."/>
            <person name="Sun H."/>
            <person name="van den Burg H.A."/>
            <person name="van Ham R.C.H.J."/>
            <person name="Zhang S."/>
            <person name="Goodwin S.B."/>
            <person name="Grigoriev I.V."/>
            <person name="Collemare J."/>
            <person name="Bradshaw R.E."/>
        </authorList>
    </citation>
    <scope>NUCLEOTIDE SEQUENCE [LARGE SCALE GENOMIC DNA]</scope>
    <source>
        <strain evidence="4">NZE10 / CBS 128990</strain>
    </source>
</reference>
<dbReference type="HOGENOM" id="CLU_449056_0_0_1"/>
<feature type="signal peptide" evidence="2">
    <location>
        <begin position="1"/>
        <end position="22"/>
    </location>
</feature>
<evidence type="ECO:0000313" key="4">
    <source>
        <dbReference type="Proteomes" id="UP000016933"/>
    </source>
</evidence>
<evidence type="ECO:0000256" key="2">
    <source>
        <dbReference type="SAM" id="SignalP"/>
    </source>
</evidence>
<dbReference type="Proteomes" id="UP000016933">
    <property type="component" value="Unassembled WGS sequence"/>
</dbReference>
<evidence type="ECO:0000313" key="3">
    <source>
        <dbReference type="EMBL" id="EME48504.1"/>
    </source>
</evidence>
<keyword evidence="2" id="KW-0732">Signal</keyword>
<feature type="compositionally biased region" description="Polar residues" evidence="1">
    <location>
        <begin position="396"/>
        <end position="410"/>
    </location>
</feature>
<organism evidence="3 4">
    <name type="scientific">Dothistroma septosporum (strain NZE10 / CBS 128990)</name>
    <name type="common">Red band needle blight fungus</name>
    <name type="synonym">Mycosphaerella pini</name>
    <dbReference type="NCBI Taxonomy" id="675120"/>
    <lineage>
        <taxon>Eukaryota</taxon>
        <taxon>Fungi</taxon>
        <taxon>Dikarya</taxon>
        <taxon>Ascomycota</taxon>
        <taxon>Pezizomycotina</taxon>
        <taxon>Dothideomycetes</taxon>
        <taxon>Dothideomycetidae</taxon>
        <taxon>Mycosphaerellales</taxon>
        <taxon>Mycosphaerellaceae</taxon>
        <taxon>Dothistroma</taxon>
    </lineage>
</organism>
<feature type="compositionally biased region" description="Basic and acidic residues" evidence="1">
    <location>
        <begin position="314"/>
        <end position="336"/>
    </location>
</feature>